<proteinExistence type="predicted"/>
<feature type="compositionally biased region" description="Acidic residues" evidence="1">
    <location>
        <begin position="114"/>
        <end position="126"/>
    </location>
</feature>
<feature type="compositionally biased region" description="Low complexity" evidence="1">
    <location>
        <begin position="58"/>
        <end position="68"/>
    </location>
</feature>
<feature type="region of interest" description="Disordered" evidence="1">
    <location>
        <begin position="1"/>
        <end position="28"/>
    </location>
</feature>
<organism evidence="2 3">
    <name type="scientific">Botryosphaeria dothidea</name>
    <dbReference type="NCBI Taxonomy" id="55169"/>
    <lineage>
        <taxon>Eukaryota</taxon>
        <taxon>Fungi</taxon>
        <taxon>Dikarya</taxon>
        <taxon>Ascomycota</taxon>
        <taxon>Pezizomycotina</taxon>
        <taxon>Dothideomycetes</taxon>
        <taxon>Dothideomycetes incertae sedis</taxon>
        <taxon>Botryosphaeriales</taxon>
        <taxon>Botryosphaeriaceae</taxon>
        <taxon>Botryosphaeria</taxon>
    </lineage>
</organism>
<gene>
    <name evidence="2" type="ORF">GTA08_BOTSDO02039</name>
</gene>
<protein>
    <submittedName>
        <fullName evidence="2">Uncharacterized protein</fullName>
    </submittedName>
</protein>
<sequence>MSNNEPPSATTTITTAEPSVSSNSVCKPDWTDPVMSALSHRIDGLDIDGQTMPPPSTPASATASTTTAARSFHAATPATLYAGTTAAALLPPAPPPSPPLGARRARVLGLREGEGEEEEDDDDDGAFEQLSPGARRPGPSWEGEVSEEEVRERRRTAREWVGALRESWRGERVAWRPWVRGRVAMGYGGVTRRRGRAAATARGGRGRDVEMAELVIVGEPVRRSGDGEVRREAGLRSWVGREDVAAEMIWETGTGEGRVD</sequence>
<evidence type="ECO:0000256" key="1">
    <source>
        <dbReference type="SAM" id="MobiDB-lite"/>
    </source>
</evidence>
<name>A0A8H4J1Y3_9PEZI</name>
<comment type="caution">
    <text evidence="2">The sequence shown here is derived from an EMBL/GenBank/DDBJ whole genome shotgun (WGS) entry which is preliminary data.</text>
</comment>
<feature type="compositionally biased region" description="Polar residues" evidence="1">
    <location>
        <begin position="1"/>
        <end position="25"/>
    </location>
</feature>
<keyword evidence="3" id="KW-1185">Reference proteome</keyword>
<reference evidence="2" key="1">
    <citation type="submission" date="2020-04" db="EMBL/GenBank/DDBJ databases">
        <title>Genome Assembly and Annotation of Botryosphaeria dothidea sdau 11-99, a Latent Pathogen of Apple Fruit Ring Rot in China.</title>
        <authorList>
            <person name="Yu C."/>
            <person name="Diao Y."/>
            <person name="Lu Q."/>
            <person name="Zhao J."/>
            <person name="Cui S."/>
            <person name="Peng C."/>
            <person name="He B."/>
            <person name="Liu H."/>
        </authorList>
    </citation>
    <scope>NUCLEOTIDE SEQUENCE [LARGE SCALE GENOMIC DNA]</scope>
    <source>
        <strain evidence="2">Sdau11-99</strain>
    </source>
</reference>
<dbReference type="EMBL" id="WWBZ02000016">
    <property type="protein sequence ID" value="KAF4310342.1"/>
    <property type="molecule type" value="Genomic_DNA"/>
</dbReference>
<dbReference type="Proteomes" id="UP000572817">
    <property type="component" value="Unassembled WGS sequence"/>
</dbReference>
<evidence type="ECO:0000313" key="3">
    <source>
        <dbReference type="Proteomes" id="UP000572817"/>
    </source>
</evidence>
<evidence type="ECO:0000313" key="2">
    <source>
        <dbReference type="EMBL" id="KAF4310342.1"/>
    </source>
</evidence>
<accession>A0A8H4J1Y3</accession>
<feature type="region of interest" description="Disordered" evidence="1">
    <location>
        <begin position="44"/>
        <end position="68"/>
    </location>
</feature>
<dbReference type="AlphaFoldDB" id="A0A8H4J1Y3"/>
<feature type="region of interest" description="Disordered" evidence="1">
    <location>
        <begin position="112"/>
        <end position="153"/>
    </location>
</feature>